<dbReference type="InterPro" id="IPR011666">
    <property type="entry name" value="DUF1604"/>
</dbReference>
<evidence type="ECO:0000313" key="4">
    <source>
        <dbReference type="Proteomes" id="UP000829291"/>
    </source>
</evidence>
<dbReference type="InParanoid" id="A0A6J0BKX9"/>
<dbReference type="RefSeq" id="XP_015515339.2">
    <property type="nucleotide sequence ID" value="XM_015659853.2"/>
</dbReference>
<protein>
    <submittedName>
        <fullName evidence="5">G patch domain-containing protein 1 homolog</fullName>
    </submittedName>
</protein>
<dbReference type="GeneID" id="107221016"/>
<dbReference type="FunCoup" id="A0A6J0BKX9">
    <property type="interactions" value="2013"/>
</dbReference>
<dbReference type="Proteomes" id="UP000829291">
    <property type="component" value="Chromosome 2"/>
</dbReference>
<dbReference type="PROSITE" id="PS50174">
    <property type="entry name" value="G_PATCH"/>
    <property type="match status" value="1"/>
</dbReference>
<feature type="region of interest" description="Disordered" evidence="2">
    <location>
        <begin position="164"/>
        <end position="221"/>
    </location>
</feature>
<feature type="compositionally biased region" description="Basic and acidic residues" evidence="2">
    <location>
        <begin position="171"/>
        <end position="187"/>
    </location>
</feature>
<dbReference type="Pfam" id="PF26093">
    <property type="entry name" value="HTH_TGH"/>
    <property type="match status" value="1"/>
</dbReference>
<evidence type="ECO:0000256" key="1">
    <source>
        <dbReference type="ARBA" id="ARBA00008600"/>
    </source>
</evidence>
<sequence>MLDSDDENYVIFGTPLDPLDEDNFPRKKPMTIEDQYACDEQGRRRFHGAFTGGFSAGYFNTVGTRDGWRPQQFKSSRSSKAESKAQRPQDFMDDEDMGQFGIAPTAIRTTDDYADHENKGTKRERTKFSGDGPIPGTPVLQEILKPVKDTVGVKLLKQMGWKPGQGVGPRLSEKEKTKIKQRNDKTRLHGCSLPPTQEQAMETDSGGSDDEDSNITFAPDDYEPFRCNPKDNFFGIGYTGLEKRSILSQHISLFEPSSFQLQEKNKKLSIRGQAFGVGAFEVEDEDIYSKEDMSQYDFSLEPKNRQKSRWTHEKPTTSQTKCIEGFVPAKSRFEARKTFKVPEPPKDFKPVHIIRKSRFEPSIQSTSLENARRKGLGRHDLRAEDRARIINDPNPIALVLSSKVESGSTNEKNLSNSSLLSCGVDKQLIQPVSEFAQNEKCSNQEQSPRKPSVISNIITKTLNLHGKEQVAQNLERPANNVGINHRDTKLGDAVSTTAKKNSWLEMLNAKSFVKGGTENLTLIKEPNIKYGKDAQVEKLCTNLRNEAEDKQISADSKSSVFKPFAADLDKQKRYEKFLDFLKEGEKNRLTDIQPLSMTEWERDHERVEFDQAARLYKPLTGSMSDRFVSGKHQDGLNPLVAVDLGKDTDVQLREMAAKKMFGKLTRQRTEWRPASILCKRFNIAEPATGCAKPETEKKSTFSIFDYLEESLHNSSTFQSVSDVAGKIKSENLSSGSNLEDSRTGCLESYQSAKSMNNSAMVVCDNMDKNKTSAKERNFEAKYERIFGRNVNRSAVVGQDNSIDLSLNVQSDEQPAVCLPCIESNSDFDQGRNFAGSSSSSERMGQVINVVDKDTEKKDLFKAIFVSSSEDSDSEREEEQDDEKFKSVLIGKNPGELNVQRNTSPPRGIFANLDLDSLNDVGVKNKKVNFIEHKSSTIVCRGEMSGASCLNQSSSNSDNTTTENMTNCETSAEGTAELSSKILPDMYGPVLPASPRKNLNDVQSDTNSQVLIQKHIFKSVVVPVTKPAIVEQGEWIEKKKSKKSKKDKKKHKHKEHKKHKHKKNKS</sequence>
<dbReference type="Pfam" id="PF01585">
    <property type="entry name" value="G-patch"/>
    <property type="match status" value="1"/>
</dbReference>
<proteinExistence type="inferred from homology"/>
<feature type="domain" description="G-patch" evidence="3">
    <location>
        <begin position="148"/>
        <end position="168"/>
    </location>
</feature>
<dbReference type="PANTHER" id="PTHR13384">
    <property type="entry name" value="G PATCH DOMAIN-CONTAINING PROTEIN 1"/>
    <property type="match status" value="1"/>
</dbReference>
<gene>
    <name evidence="5" type="primary">LOC107221016</name>
</gene>
<dbReference type="GO" id="GO:0003723">
    <property type="term" value="F:RNA binding"/>
    <property type="evidence" value="ECO:0007669"/>
    <property type="project" value="TreeGrafter"/>
</dbReference>
<dbReference type="AlphaFoldDB" id="A0A6J0BKX9"/>
<accession>A0A6J0BKX9</accession>
<feature type="compositionally biased region" description="Basic and acidic residues" evidence="2">
    <location>
        <begin position="113"/>
        <end position="128"/>
    </location>
</feature>
<reference evidence="5" key="1">
    <citation type="submission" date="2025-08" db="UniProtKB">
        <authorList>
            <consortium name="RefSeq"/>
        </authorList>
    </citation>
    <scope>IDENTIFICATION</scope>
    <source>
        <tissue evidence="5">Thorax and Abdomen</tissue>
    </source>
</reference>
<evidence type="ECO:0000256" key="2">
    <source>
        <dbReference type="SAM" id="MobiDB-lite"/>
    </source>
</evidence>
<dbReference type="PANTHER" id="PTHR13384:SF19">
    <property type="entry name" value="G PATCH DOMAIN-CONTAINING PROTEIN 1"/>
    <property type="match status" value="1"/>
</dbReference>
<name>A0A6J0BKX9_NEOLC</name>
<dbReference type="Pfam" id="PF07713">
    <property type="entry name" value="DUF1604"/>
    <property type="match status" value="1"/>
</dbReference>
<evidence type="ECO:0000259" key="3">
    <source>
        <dbReference type="PROSITE" id="PS50174"/>
    </source>
</evidence>
<feature type="region of interest" description="Disordered" evidence="2">
    <location>
        <begin position="1030"/>
        <end position="1065"/>
    </location>
</feature>
<dbReference type="InterPro" id="IPR000467">
    <property type="entry name" value="G_patch_dom"/>
</dbReference>
<feature type="compositionally biased region" description="Basic residues" evidence="2">
    <location>
        <begin position="1038"/>
        <end position="1065"/>
    </location>
</feature>
<dbReference type="GO" id="GO:0006397">
    <property type="term" value="P:mRNA processing"/>
    <property type="evidence" value="ECO:0007669"/>
    <property type="project" value="InterPro"/>
</dbReference>
<evidence type="ECO:0000313" key="5">
    <source>
        <dbReference type="RefSeq" id="XP_015515339.2"/>
    </source>
</evidence>
<dbReference type="KEGG" id="nlo:107221016"/>
<dbReference type="GO" id="GO:0005634">
    <property type="term" value="C:nucleus"/>
    <property type="evidence" value="ECO:0007669"/>
    <property type="project" value="TreeGrafter"/>
</dbReference>
<comment type="similarity">
    <text evidence="1">Belongs to the GPATCH1 family.</text>
</comment>
<keyword evidence="4" id="KW-1185">Reference proteome</keyword>
<organism evidence="5">
    <name type="scientific">Neodiprion lecontei</name>
    <name type="common">Redheaded pine sawfly</name>
    <dbReference type="NCBI Taxonomy" id="441921"/>
    <lineage>
        <taxon>Eukaryota</taxon>
        <taxon>Metazoa</taxon>
        <taxon>Ecdysozoa</taxon>
        <taxon>Arthropoda</taxon>
        <taxon>Hexapoda</taxon>
        <taxon>Insecta</taxon>
        <taxon>Pterygota</taxon>
        <taxon>Neoptera</taxon>
        <taxon>Endopterygota</taxon>
        <taxon>Hymenoptera</taxon>
        <taxon>Tenthredinoidea</taxon>
        <taxon>Diprionidae</taxon>
        <taxon>Diprioninae</taxon>
        <taxon>Neodiprion</taxon>
    </lineage>
</organism>
<feature type="region of interest" description="Disordered" evidence="2">
    <location>
        <begin position="113"/>
        <end position="139"/>
    </location>
</feature>
<feature type="region of interest" description="Disordered" evidence="2">
    <location>
        <begin position="65"/>
        <end position="97"/>
    </location>
</feature>
<dbReference type="OrthoDB" id="20507at2759"/>